<feature type="transmembrane region" description="Helical" evidence="1">
    <location>
        <begin position="252"/>
        <end position="273"/>
    </location>
</feature>
<evidence type="ECO:0000313" key="2">
    <source>
        <dbReference type="EMBL" id="GAA1420001.1"/>
    </source>
</evidence>
<feature type="transmembrane region" description="Helical" evidence="1">
    <location>
        <begin position="155"/>
        <end position="180"/>
    </location>
</feature>
<feature type="transmembrane region" description="Helical" evidence="1">
    <location>
        <begin position="59"/>
        <end position="77"/>
    </location>
</feature>
<proteinExistence type="predicted"/>
<evidence type="ECO:0000313" key="3">
    <source>
        <dbReference type="Proteomes" id="UP001501266"/>
    </source>
</evidence>
<keyword evidence="1" id="KW-0472">Membrane</keyword>
<keyword evidence="1" id="KW-1133">Transmembrane helix</keyword>
<feature type="transmembrane region" description="Helical" evidence="1">
    <location>
        <begin position="89"/>
        <end position="108"/>
    </location>
</feature>
<sequence length="284" mass="30852">MSSGRHRRHRPGDDRLLAATRWTGLAIVPFLVIAVVVLFTAPERSGELFAWPIAPPMSAYLLASAYLGGIAYFVAAWREHRWHRVRHGLPAVLVFAGALLVTTLLHLERFSQNLPFWVWLALYATTPVAVAALLRLQRGSDPITPDPDDVAVPRAAGVALAVIGLGALAVGAAALVAPAWVAELWAWQLTPLTARATGAVLTLTGVVNLAMLRDERWTAFRILFGAQLLSLAAIVVSLLVRRDDLLWERPLTVPFLCLIALAVLSYGGVTAWCERRLRAARATG</sequence>
<dbReference type="EMBL" id="BAAAKK010000001">
    <property type="protein sequence ID" value="GAA1420001.1"/>
    <property type="molecule type" value="Genomic_DNA"/>
</dbReference>
<protein>
    <submittedName>
        <fullName evidence="2">Uncharacterized protein</fullName>
    </submittedName>
</protein>
<accession>A0ABN1YQR3</accession>
<feature type="transmembrane region" description="Helical" evidence="1">
    <location>
        <begin position="114"/>
        <end position="134"/>
    </location>
</feature>
<name>A0ABN1YQR3_9MICO</name>
<feature type="transmembrane region" description="Helical" evidence="1">
    <location>
        <begin position="192"/>
        <end position="212"/>
    </location>
</feature>
<evidence type="ECO:0000256" key="1">
    <source>
        <dbReference type="SAM" id="Phobius"/>
    </source>
</evidence>
<dbReference type="RefSeq" id="WP_343917696.1">
    <property type="nucleotide sequence ID" value="NZ_BAAAKK010000001.1"/>
</dbReference>
<gene>
    <name evidence="2" type="ORF">GCM10009640_08740</name>
</gene>
<keyword evidence="1" id="KW-0812">Transmembrane</keyword>
<feature type="transmembrane region" description="Helical" evidence="1">
    <location>
        <begin position="219"/>
        <end position="240"/>
    </location>
</feature>
<feature type="transmembrane region" description="Helical" evidence="1">
    <location>
        <begin position="21"/>
        <end position="39"/>
    </location>
</feature>
<organism evidence="2 3">
    <name type="scientific">Agrococcus citreus</name>
    <dbReference type="NCBI Taxonomy" id="84643"/>
    <lineage>
        <taxon>Bacteria</taxon>
        <taxon>Bacillati</taxon>
        <taxon>Actinomycetota</taxon>
        <taxon>Actinomycetes</taxon>
        <taxon>Micrococcales</taxon>
        <taxon>Microbacteriaceae</taxon>
        <taxon>Agrococcus</taxon>
    </lineage>
</organism>
<keyword evidence="3" id="KW-1185">Reference proteome</keyword>
<reference evidence="2 3" key="1">
    <citation type="journal article" date="2019" name="Int. J. Syst. Evol. Microbiol.">
        <title>The Global Catalogue of Microorganisms (GCM) 10K type strain sequencing project: providing services to taxonomists for standard genome sequencing and annotation.</title>
        <authorList>
            <consortium name="The Broad Institute Genomics Platform"/>
            <consortium name="The Broad Institute Genome Sequencing Center for Infectious Disease"/>
            <person name="Wu L."/>
            <person name="Ma J."/>
        </authorList>
    </citation>
    <scope>NUCLEOTIDE SEQUENCE [LARGE SCALE GENOMIC DNA]</scope>
    <source>
        <strain evidence="2 3">JCM 12398</strain>
    </source>
</reference>
<dbReference type="Proteomes" id="UP001501266">
    <property type="component" value="Unassembled WGS sequence"/>
</dbReference>
<comment type="caution">
    <text evidence="2">The sequence shown here is derived from an EMBL/GenBank/DDBJ whole genome shotgun (WGS) entry which is preliminary data.</text>
</comment>